<evidence type="ECO:0000313" key="3">
    <source>
        <dbReference type="Proteomes" id="UP000295050"/>
    </source>
</evidence>
<accession>A0A4R2RMT5</accession>
<dbReference type="Proteomes" id="UP000295050">
    <property type="component" value="Unassembled WGS sequence"/>
</dbReference>
<evidence type="ECO:0000313" key="2">
    <source>
        <dbReference type="EMBL" id="TCP61071.1"/>
    </source>
</evidence>
<evidence type="ECO:0000256" key="1">
    <source>
        <dbReference type="SAM" id="MobiDB-lite"/>
    </source>
</evidence>
<feature type="region of interest" description="Disordered" evidence="1">
    <location>
        <begin position="1"/>
        <end position="33"/>
    </location>
</feature>
<organism evidence="2 3">
    <name type="scientific">Rhodovulum bhavnagarense</name>
    <dbReference type="NCBI Taxonomy" id="992286"/>
    <lineage>
        <taxon>Bacteria</taxon>
        <taxon>Pseudomonadati</taxon>
        <taxon>Pseudomonadota</taxon>
        <taxon>Alphaproteobacteria</taxon>
        <taxon>Rhodobacterales</taxon>
        <taxon>Paracoccaceae</taxon>
        <taxon>Rhodovulum</taxon>
    </lineage>
</organism>
<protein>
    <submittedName>
        <fullName evidence="2">Uncharacterized protein</fullName>
    </submittedName>
</protein>
<proteinExistence type="predicted"/>
<dbReference type="EMBL" id="SLXU01000006">
    <property type="protein sequence ID" value="TCP61071.1"/>
    <property type="molecule type" value="Genomic_DNA"/>
</dbReference>
<feature type="compositionally biased region" description="Basic and acidic residues" evidence="1">
    <location>
        <begin position="24"/>
        <end position="33"/>
    </location>
</feature>
<reference evidence="2 3" key="1">
    <citation type="submission" date="2019-03" db="EMBL/GenBank/DDBJ databases">
        <title>Genomic Encyclopedia of Type Strains, Phase IV (KMG-IV): sequencing the most valuable type-strain genomes for metagenomic binning, comparative biology and taxonomic classification.</title>
        <authorList>
            <person name="Goeker M."/>
        </authorList>
    </citation>
    <scope>NUCLEOTIDE SEQUENCE [LARGE SCALE GENOMIC DNA]</scope>
    <source>
        <strain evidence="2 3">DSM 24766</strain>
    </source>
</reference>
<gene>
    <name evidence="2" type="ORF">EV663_10617</name>
</gene>
<keyword evidence="3" id="KW-1185">Reference proteome</keyword>
<name>A0A4R2RMT5_9RHOB</name>
<dbReference type="AlphaFoldDB" id="A0A4R2RMT5"/>
<feature type="compositionally biased region" description="Polar residues" evidence="1">
    <location>
        <begin position="1"/>
        <end position="12"/>
    </location>
</feature>
<comment type="caution">
    <text evidence="2">The sequence shown here is derived from an EMBL/GenBank/DDBJ whole genome shotgun (WGS) entry which is preliminary data.</text>
</comment>
<sequence>MLTAIVSGSSGRTIRGGVPWLSAPRERKTGAAR</sequence>